<dbReference type="EMBL" id="BOMH01000093">
    <property type="protein sequence ID" value="GID71006.1"/>
    <property type="molecule type" value="Genomic_DNA"/>
</dbReference>
<accession>A0A919IU04</accession>
<keyword evidence="1" id="KW-0812">Transmembrane</keyword>
<protein>
    <submittedName>
        <fullName evidence="2">Uncharacterized protein</fullName>
    </submittedName>
</protein>
<name>A0A919IU04_9ACTN</name>
<feature type="transmembrane region" description="Helical" evidence="1">
    <location>
        <begin position="7"/>
        <end position="28"/>
    </location>
</feature>
<gene>
    <name evidence="2" type="ORF">Acy02nite_88870</name>
</gene>
<comment type="caution">
    <text evidence="2">The sequence shown here is derived from an EMBL/GenBank/DDBJ whole genome shotgun (WGS) entry which is preliminary data.</text>
</comment>
<evidence type="ECO:0000256" key="1">
    <source>
        <dbReference type="SAM" id="Phobius"/>
    </source>
</evidence>
<dbReference type="Proteomes" id="UP000619479">
    <property type="component" value="Unassembled WGS sequence"/>
</dbReference>
<feature type="transmembrane region" description="Helical" evidence="1">
    <location>
        <begin position="48"/>
        <end position="68"/>
    </location>
</feature>
<feature type="transmembrane region" description="Helical" evidence="1">
    <location>
        <begin position="75"/>
        <end position="95"/>
    </location>
</feature>
<reference evidence="2" key="1">
    <citation type="submission" date="2021-01" db="EMBL/GenBank/DDBJ databases">
        <title>Whole genome shotgun sequence of Actinoplanes cyaneus NBRC 14990.</title>
        <authorList>
            <person name="Komaki H."/>
            <person name="Tamura T."/>
        </authorList>
    </citation>
    <scope>NUCLEOTIDE SEQUENCE</scope>
    <source>
        <strain evidence="2">NBRC 14990</strain>
    </source>
</reference>
<organism evidence="2 3">
    <name type="scientific">Actinoplanes cyaneus</name>
    <dbReference type="NCBI Taxonomy" id="52696"/>
    <lineage>
        <taxon>Bacteria</taxon>
        <taxon>Bacillati</taxon>
        <taxon>Actinomycetota</taxon>
        <taxon>Actinomycetes</taxon>
        <taxon>Micromonosporales</taxon>
        <taxon>Micromonosporaceae</taxon>
        <taxon>Actinoplanes</taxon>
    </lineage>
</organism>
<proteinExistence type="predicted"/>
<keyword evidence="3" id="KW-1185">Reference proteome</keyword>
<dbReference type="AlphaFoldDB" id="A0A919IU04"/>
<evidence type="ECO:0000313" key="3">
    <source>
        <dbReference type="Proteomes" id="UP000619479"/>
    </source>
</evidence>
<keyword evidence="1" id="KW-0472">Membrane</keyword>
<evidence type="ECO:0000313" key="2">
    <source>
        <dbReference type="EMBL" id="GID71006.1"/>
    </source>
</evidence>
<sequence length="136" mass="14206">MLAKRSPLFQVIAATSIAVLSAAAWLGWLGWDDEYQTDPVTGVESGPYQAWQIAGCALTLLILLIAAVLGRVRALYASAALTLGFTVAWTIQAALSDDSGLFAVGTLMLLVGLSVACAIVCALLTGLRDRGTAHRS</sequence>
<dbReference type="RefSeq" id="WP_203755579.1">
    <property type="nucleotide sequence ID" value="NZ_BAAAUC010000086.1"/>
</dbReference>
<keyword evidence="1" id="KW-1133">Transmembrane helix</keyword>
<feature type="transmembrane region" description="Helical" evidence="1">
    <location>
        <begin position="101"/>
        <end position="127"/>
    </location>
</feature>